<dbReference type="AlphaFoldDB" id="T1K403"/>
<evidence type="ECO:0000313" key="2">
    <source>
        <dbReference type="EnsemblMetazoa" id="tetur05g00870.1"/>
    </source>
</evidence>
<dbReference type="Proteomes" id="UP000015104">
    <property type="component" value="Unassembled WGS sequence"/>
</dbReference>
<organism evidence="2 3">
    <name type="scientific">Tetranychus urticae</name>
    <name type="common">Two-spotted spider mite</name>
    <dbReference type="NCBI Taxonomy" id="32264"/>
    <lineage>
        <taxon>Eukaryota</taxon>
        <taxon>Metazoa</taxon>
        <taxon>Ecdysozoa</taxon>
        <taxon>Arthropoda</taxon>
        <taxon>Chelicerata</taxon>
        <taxon>Arachnida</taxon>
        <taxon>Acari</taxon>
        <taxon>Acariformes</taxon>
        <taxon>Trombidiformes</taxon>
        <taxon>Prostigmata</taxon>
        <taxon>Eleutherengona</taxon>
        <taxon>Raphignathae</taxon>
        <taxon>Tetranychoidea</taxon>
        <taxon>Tetranychidae</taxon>
        <taxon>Tetranychus</taxon>
    </lineage>
</organism>
<reference evidence="2" key="2">
    <citation type="submission" date="2015-06" db="UniProtKB">
        <authorList>
            <consortium name="EnsemblMetazoa"/>
        </authorList>
    </citation>
    <scope>IDENTIFICATION</scope>
</reference>
<dbReference type="EMBL" id="CAEY01001563">
    <property type="status" value="NOT_ANNOTATED_CDS"/>
    <property type="molecule type" value="Genomic_DNA"/>
</dbReference>
<accession>T1K403</accession>
<sequence length="30" mass="3353">MEPFAEPQVSGSDESERDNEVGIERRFGAI</sequence>
<proteinExistence type="predicted"/>
<keyword evidence="3" id="KW-1185">Reference proteome</keyword>
<dbReference type="HOGENOM" id="CLU_3406769_0_0_1"/>
<name>T1K403_TETUR</name>
<reference evidence="3" key="1">
    <citation type="submission" date="2011-08" db="EMBL/GenBank/DDBJ databases">
        <authorList>
            <person name="Rombauts S."/>
        </authorList>
    </citation>
    <scope>NUCLEOTIDE SEQUENCE</scope>
    <source>
        <strain evidence="3">London</strain>
    </source>
</reference>
<feature type="region of interest" description="Disordered" evidence="1">
    <location>
        <begin position="1"/>
        <end position="30"/>
    </location>
</feature>
<evidence type="ECO:0000313" key="3">
    <source>
        <dbReference type="Proteomes" id="UP000015104"/>
    </source>
</evidence>
<dbReference type="EnsemblMetazoa" id="tetur05g00870.1">
    <property type="protein sequence ID" value="tetur05g00870.1"/>
    <property type="gene ID" value="tetur05g00870"/>
</dbReference>
<protein>
    <submittedName>
        <fullName evidence="2">Uncharacterized protein</fullName>
    </submittedName>
</protein>
<feature type="compositionally biased region" description="Basic and acidic residues" evidence="1">
    <location>
        <begin position="18"/>
        <end position="30"/>
    </location>
</feature>
<evidence type="ECO:0000256" key="1">
    <source>
        <dbReference type="SAM" id="MobiDB-lite"/>
    </source>
</evidence>